<evidence type="ECO:0000256" key="1">
    <source>
        <dbReference type="ARBA" id="ARBA00004377"/>
    </source>
</evidence>
<dbReference type="PRINTS" id="PR00813">
    <property type="entry name" value="BCTERIALGSPG"/>
</dbReference>
<dbReference type="AlphaFoldDB" id="A0A1A8TWJ8"/>
<dbReference type="InterPro" id="IPR045584">
    <property type="entry name" value="Pilin-like"/>
</dbReference>
<feature type="domain" description="Type II secretion system protein GspG C-terminal" evidence="11">
    <location>
        <begin position="44"/>
        <end position="151"/>
    </location>
</feature>
<evidence type="ECO:0000313" key="13">
    <source>
        <dbReference type="Proteomes" id="UP000092544"/>
    </source>
</evidence>
<evidence type="ECO:0000256" key="4">
    <source>
        <dbReference type="ARBA" id="ARBA00022475"/>
    </source>
</evidence>
<dbReference type="InterPro" id="IPR000983">
    <property type="entry name" value="Bac_GSPG_pilin"/>
</dbReference>
<organism evidence="12 13">
    <name type="scientific">Marinomonas spartinae</name>
    <dbReference type="NCBI Taxonomy" id="1792290"/>
    <lineage>
        <taxon>Bacteria</taxon>
        <taxon>Pseudomonadati</taxon>
        <taxon>Pseudomonadota</taxon>
        <taxon>Gammaproteobacteria</taxon>
        <taxon>Oceanospirillales</taxon>
        <taxon>Oceanospirillaceae</taxon>
        <taxon>Marinomonas</taxon>
    </lineage>
</organism>
<keyword evidence="7 10" id="KW-0812">Transmembrane</keyword>
<keyword evidence="8 10" id="KW-1133">Transmembrane helix</keyword>
<keyword evidence="13" id="KW-1185">Reference proteome</keyword>
<feature type="transmembrane region" description="Helical" evidence="10">
    <location>
        <begin position="21"/>
        <end position="42"/>
    </location>
</feature>
<dbReference type="EMBL" id="FLOB01000023">
    <property type="protein sequence ID" value="SBS37928.1"/>
    <property type="molecule type" value="Genomic_DNA"/>
</dbReference>
<keyword evidence="9 10" id="KW-0472">Membrane</keyword>
<dbReference type="InterPro" id="IPR013545">
    <property type="entry name" value="T2SS_protein-GspG_C"/>
</dbReference>
<dbReference type="NCBIfam" id="TIGR02532">
    <property type="entry name" value="IV_pilin_GFxxxE"/>
    <property type="match status" value="1"/>
</dbReference>
<sequence>MKRQLRVRARSGVMAKRQQSGFTLLEMMIVLVILGFLIGMIAPNLLSRADEAKVTVSKAQLRDVVTALNLYKLDNNHYPSTAQGLNALIEKPSGLPEAKNWKRGGYLPKKPVDAWGNDYVYISPGSKGDFDLISLGSDGVEGGEGDAADLSAANL</sequence>
<reference evidence="12 13" key="1">
    <citation type="submission" date="2016-06" db="EMBL/GenBank/DDBJ databases">
        <authorList>
            <person name="Kjaerup R.B."/>
            <person name="Dalgaard T.S."/>
            <person name="Juul-Madsen H.R."/>
        </authorList>
    </citation>
    <scope>NUCLEOTIDE SEQUENCE [LARGE SCALE GENOMIC DNA]</scope>
    <source>
        <strain evidence="12 13">CECT 8886</strain>
    </source>
</reference>
<comment type="subcellular location">
    <subcellularLocation>
        <location evidence="1">Cell inner membrane</location>
        <topology evidence="1">Single-pass membrane protein</topology>
    </subcellularLocation>
</comment>
<evidence type="ECO:0000256" key="2">
    <source>
        <dbReference type="ARBA" id="ARBA00009984"/>
    </source>
</evidence>
<keyword evidence="6" id="KW-0997">Cell inner membrane</keyword>
<accession>A0A1A8TWJ8</accession>
<dbReference type="SUPFAM" id="SSF54523">
    <property type="entry name" value="Pili subunits"/>
    <property type="match status" value="1"/>
</dbReference>
<keyword evidence="5" id="KW-0488">Methylation</keyword>
<dbReference type="PANTHER" id="PTHR30093:SF44">
    <property type="entry name" value="TYPE II SECRETION SYSTEM CORE PROTEIN G"/>
    <property type="match status" value="1"/>
</dbReference>
<proteinExistence type="inferred from homology"/>
<keyword evidence="4" id="KW-1003">Cell membrane</keyword>
<evidence type="ECO:0000256" key="10">
    <source>
        <dbReference type="SAM" id="Phobius"/>
    </source>
</evidence>
<dbReference type="Pfam" id="PF07963">
    <property type="entry name" value="N_methyl"/>
    <property type="match status" value="1"/>
</dbReference>
<dbReference type="STRING" id="1792290.MSP8886_04321"/>
<dbReference type="GO" id="GO:0015628">
    <property type="term" value="P:protein secretion by the type II secretion system"/>
    <property type="evidence" value="ECO:0007669"/>
    <property type="project" value="InterPro"/>
</dbReference>
<evidence type="ECO:0000256" key="3">
    <source>
        <dbReference type="ARBA" id="ARBA00020042"/>
    </source>
</evidence>
<dbReference type="PANTHER" id="PTHR30093">
    <property type="entry name" value="GENERAL SECRETION PATHWAY PROTEIN G"/>
    <property type="match status" value="1"/>
</dbReference>
<evidence type="ECO:0000313" key="12">
    <source>
        <dbReference type="EMBL" id="SBS37928.1"/>
    </source>
</evidence>
<dbReference type="Pfam" id="PF08334">
    <property type="entry name" value="T2SSG"/>
    <property type="match status" value="1"/>
</dbReference>
<dbReference type="InterPro" id="IPR010054">
    <property type="entry name" value="Type2_sec_GspG"/>
</dbReference>
<protein>
    <recommendedName>
        <fullName evidence="3">Type II secretion system core protein G</fullName>
    </recommendedName>
</protein>
<dbReference type="RefSeq" id="WP_217491147.1">
    <property type="nucleotide sequence ID" value="NZ_FLOB01000023.1"/>
</dbReference>
<evidence type="ECO:0000256" key="8">
    <source>
        <dbReference type="ARBA" id="ARBA00022989"/>
    </source>
</evidence>
<dbReference type="InterPro" id="IPR012902">
    <property type="entry name" value="N_methyl_site"/>
</dbReference>
<gene>
    <name evidence="12" type="primary">xcpT</name>
    <name evidence="12" type="ORF">MSP8886_04321</name>
</gene>
<dbReference type="NCBIfam" id="TIGR01710">
    <property type="entry name" value="typeII_sec_gspG"/>
    <property type="match status" value="1"/>
</dbReference>
<evidence type="ECO:0000259" key="11">
    <source>
        <dbReference type="Pfam" id="PF08334"/>
    </source>
</evidence>
<evidence type="ECO:0000256" key="6">
    <source>
        <dbReference type="ARBA" id="ARBA00022519"/>
    </source>
</evidence>
<dbReference type="Proteomes" id="UP000092544">
    <property type="component" value="Unassembled WGS sequence"/>
</dbReference>
<evidence type="ECO:0000256" key="7">
    <source>
        <dbReference type="ARBA" id="ARBA00022692"/>
    </source>
</evidence>
<comment type="similarity">
    <text evidence="2">Belongs to the GSP G family.</text>
</comment>
<dbReference type="GO" id="GO:0015627">
    <property type="term" value="C:type II protein secretion system complex"/>
    <property type="evidence" value="ECO:0007669"/>
    <property type="project" value="InterPro"/>
</dbReference>
<evidence type="ECO:0000256" key="9">
    <source>
        <dbReference type="ARBA" id="ARBA00023136"/>
    </source>
</evidence>
<evidence type="ECO:0000256" key="5">
    <source>
        <dbReference type="ARBA" id="ARBA00022481"/>
    </source>
</evidence>
<dbReference type="GO" id="GO:0005886">
    <property type="term" value="C:plasma membrane"/>
    <property type="evidence" value="ECO:0007669"/>
    <property type="project" value="UniProtKB-SubCell"/>
</dbReference>
<dbReference type="Gene3D" id="3.30.700.10">
    <property type="entry name" value="Glycoprotein, Type 4 Pilin"/>
    <property type="match status" value="1"/>
</dbReference>
<name>A0A1A8TWJ8_9GAMM</name>
<dbReference type="PROSITE" id="PS00409">
    <property type="entry name" value="PROKAR_NTER_METHYL"/>
    <property type="match status" value="1"/>
</dbReference>